<organism evidence="1 2">
    <name type="scientific">Saccharata proteae CBS 121410</name>
    <dbReference type="NCBI Taxonomy" id="1314787"/>
    <lineage>
        <taxon>Eukaryota</taxon>
        <taxon>Fungi</taxon>
        <taxon>Dikarya</taxon>
        <taxon>Ascomycota</taxon>
        <taxon>Pezizomycotina</taxon>
        <taxon>Dothideomycetes</taxon>
        <taxon>Dothideomycetes incertae sedis</taxon>
        <taxon>Botryosphaeriales</taxon>
        <taxon>Saccharataceae</taxon>
        <taxon>Saccharata</taxon>
    </lineage>
</organism>
<dbReference type="InterPro" id="IPR005501">
    <property type="entry name" value="LamB/YcsF/PxpA-like"/>
</dbReference>
<dbReference type="NCBIfam" id="NF003814">
    <property type="entry name" value="PRK05406.1-3"/>
    <property type="match status" value="1"/>
</dbReference>
<gene>
    <name evidence="1" type="ORF">K490DRAFT_75645</name>
</gene>
<dbReference type="AlphaFoldDB" id="A0A9P4LX65"/>
<dbReference type="Proteomes" id="UP000799776">
    <property type="component" value="Unassembled WGS sequence"/>
</dbReference>
<dbReference type="Pfam" id="PF03746">
    <property type="entry name" value="LamB_YcsF"/>
    <property type="match status" value="1"/>
</dbReference>
<dbReference type="OrthoDB" id="5295431at2759"/>
<comment type="caution">
    <text evidence="1">The sequence shown here is derived from an EMBL/GenBank/DDBJ whole genome shotgun (WGS) entry which is preliminary data.</text>
</comment>
<sequence length="253" mass="27478">MAAIKMHIKINVDLGEGYGNFKCGPDEELIPLIDHANVACGFHAGDPLIMHQTVLACKAHSIAVGAHPGLPDIQGFGRREIKMSPEELTAMTRYQIGALKAFLDAEGMQLHHVKPHGVLYGMMYRDREVCRAVYAAVPKGVPVFGLAGTLHEEVARELGLGFVAELYGDVKYNADGTLVIDRKKKPWAPEESRKHIKAQVETGTVTAVSGEKVDLPLGEHEISLCCHSDSPGCVEIVKTARAVIDEFNAKNFG</sequence>
<keyword evidence="2" id="KW-1185">Reference proteome</keyword>
<name>A0A9P4LX65_9PEZI</name>
<dbReference type="PANTHER" id="PTHR30292:SF0">
    <property type="entry name" value="5-OXOPROLINASE SUBUNIT A"/>
    <property type="match status" value="1"/>
</dbReference>
<dbReference type="GO" id="GO:0005975">
    <property type="term" value="P:carbohydrate metabolic process"/>
    <property type="evidence" value="ECO:0007669"/>
    <property type="project" value="InterPro"/>
</dbReference>
<dbReference type="InterPro" id="IPR011330">
    <property type="entry name" value="Glyco_hydro/deAcase_b/a-brl"/>
</dbReference>
<evidence type="ECO:0000313" key="2">
    <source>
        <dbReference type="Proteomes" id="UP000799776"/>
    </source>
</evidence>
<dbReference type="SUPFAM" id="SSF88713">
    <property type="entry name" value="Glycoside hydrolase/deacetylase"/>
    <property type="match status" value="1"/>
</dbReference>
<dbReference type="PANTHER" id="PTHR30292">
    <property type="entry name" value="UNCHARACTERIZED PROTEIN YBGL-RELATED"/>
    <property type="match status" value="1"/>
</dbReference>
<evidence type="ECO:0000313" key="1">
    <source>
        <dbReference type="EMBL" id="KAF2084688.1"/>
    </source>
</evidence>
<reference evidence="1" key="1">
    <citation type="journal article" date="2020" name="Stud. Mycol.">
        <title>101 Dothideomycetes genomes: a test case for predicting lifestyles and emergence of pathogens.</title>
        <authorList>
            <person name="Haridas S."/>
            <person name="Albert R."/>
            <person name="Binder M."/>
            <person name="Bloem J."/>
            <person name="Labutti K."/>
            <person name="Salamov A."/>
            <person name="Andreopoulos B."/>
            <person name="Baker S."/>
            <person name="Barry K."/>
            <person name="Bills G."/>
            <person name="Bluhm B."/>
            <person name="Cannon C."/>
            <person name="Castanera R."/>
            <person name="Culley D."/>
            <person name="Daum C."/>
            <person name="Ezra D."/>
            <person name="Gonzalez J."/>
            <person name="Henrissat B."/>
            <person name="Kuo A."/>
            <person name="Liang C."/>
            <person name="Lipzen A."/>
            <person name="Lutzoni F."/>
            <person name="Magnuson J."/>
            <person name="Mondo S."/>
            <person name="Nolan M."/>
            <person name="Ohm R."/>
            <person name="Pangilinan J."/>
            <person name="Park H.-J."/>
            <person name="Ramirez L."/>
            <person name="Alfaro M."/>
            <person name="Sun H."/>
            <person name="Tritt A."/>
            <person name="Yoshinaga Y."/>
            <person name="Zwiers L.-H."/>
            <person name="Turgeon B."/>
            <person name="Goodwin S."/>
            <person name="Spatafora J."/>
            <person name="Crous P."/>
            <person name="Grigoriev I."/>
        </authorList>
    </citation>
    <scope>NUCLEOTIDE SEQUENCE</scope>
    <source>
        <strain evidence="1">CBS 121410</strain>
    </source>
</reference>
<protein>
    <submittedName>
        <fullName evidence="1">LamB/YcsF</fullName>
    </submittedName>
</protein>
<accession>A0A9P4LX65</accession>
<dbReference type="EMBL" id="ML978738">
    <property type="protein sequence ID" value="KAF2084688.1"/>
    <property type="molecule type" value="Genomic_DNA"/>
</dbReference>
<proteinExistence type="predicted"/>
<dbReference type="Gene3D" id="3.20.20.370">
    <property type="entry name" value="Glycoside hydrolase/deacetylase"/>
    <property type="match status" value="1"/>
</dbReference>